<sequence>MHNNLKLLDGFSIEYFFLGVDQSPLMTWGEIEGTPFRLDASDLATGGSDHPPSFKIPAIPVREKLLHGMNDTIAKRYRERRKKALKQAEQNHVRSPRFGSIASAERLLSMSPAAHRLATKELGIRLGTDKALKASYERATTRTPDSVPRLSTTPSSTKILRSSPCIEKSKRPSTPLASSITDNLLNFGGLGNPSEGRPSAADFF</sequence>
<evidence type="ECO:0000256" key="4">
    <source>
        <dbReference type="SAM" id="MobiDB-lite"/>
    </source>
</evidence>
<organism evidence="5 6">
    <name type="scientific">Gnathostoma spinigerum</name>
    <dbReference type="NCBI Taxonomy" id="75299"/>
    <lineage>
        <taxon>Eukaryota</taxon>
        <taxon>Metazoa</taxon>
        <taxon>Ecdysozoa</taxon>
        <taxon>Nematoda</taxon>
        <taxon>Chromadorea</taxon>
        <taxon>Rhabditida</taxon>
        <taxon>Spirurina</taxon>
        <taxon>Gnathostomatomorpha</taxon>
        <taxon>Gnathostomatoidea</taxon>
        <taxon>Gnathostomatidae</taxon>
        <taxon>Gnathostoma</taxon>
    </lineage>
</organism>
<comment type="subcellular location">
    <subcellularLocation>
        <location evidence="1">Nucleus</location>
    </subcellularLocation>
</comment>
<dbReference type="InterPro" id="IPR019148">
    <property type="entry name" value="Nuclear_protein_DGCR14_ESS-2"/>
</dbReference>
<feature type="compositionally biased region" description="Polar residues" evidence="4">
    <location>
        <begin position="141"/>
        <end position="158"/>
    </location>
</feature>
<proteinExistence type="inferred from homology"/>
<evidence type="ECO:0000256" key="1">
    <source>
        <dbReference type="ARBA" id="ARBA00004123"/>
    </source>
</evidence>
<feature type="region of interest" description="Disordered" evidence="4">
    <location>
        <begin position="136"/>
        <end position="158"/>
    </location>
</feature>
<dbReference type="AlphaFoldDB" id="A0ABD6EXU3"/>
<protein>
    <submittedName>
        <fullName evidence="5">Uncharacterized protein</fullName>
    </submittedName>
</protein>
<evidence type="ECO:0000256" key="2">
    <source>
        <dbReference type="ARBA" id="ARBA00009072"/>
    </source>
</evidence>
<dbReference type="Proteomes" id="UP001608902">
    <property type="component" value="Unassembled WGS sequence"/>
</dbReference>
<dbReference type="GO" id="GO:0005634">
    <property type="term" value="C:nucleus"/>
    <property type="evidence" value="ECO:0007669"/>
    <property type="project" value="UniProtKB-SubCell"/>
</dbReference>
<dbReference type="PANTHER" id="PTHR12940:SF0">
    <property type="entry name" value="SPLICING FACTOR ESS-2 HOMOLOG"/>
    <property type="match status" value="1"/>
</dbReference>
<dbReference type="PANTHER" id="PTHR12940">
    <property type="entry name" value="ES-2 PROTEIN - RELATED"/>
    <property type="match status" value="1"/>
</dbReference>
<dbReference type="EMBL" id="JBGFUD010010659">
    <property type="protein sequence ID" value="MFH4982974.1"/>
    <property type="molecule type" value="Genomic_DNA"/>
</dbReference>
<keyword evidence="6" id="KW-1185">Reference proteome</keyword>
<dbReference type="Pfam" id="PF09751">
    <property type="entry name" value="Es2"/>
    <property type="match status" value="1"/>
</dbReference>
<comment type="caution">
    <text evidence="5">The sequence shown here is derived from an EMBL/GenBank/DDBJ whole genome shotgun (WGS) entry which is preliminary data.</text>
</comment>
<keyword evidence="3" id="KW-0539">Nucleus</keyword>
<evidence type="ECO:0000313" key="6">
    <source>
        <dbReference type="Proteomes" id="UP001608902"/>
    </source>
</evidence>
<comment type="similarity">
    <text evidence="2">Belongs to the ESS2 family.</text>
</comment>
<evidence type="ECO:0000313" key="5">
    <source>
        <dbReference type="EMBL" id="MFH4982974.1"/>
    </source>
</evidence>
<evidence type="ECO:0000256" key="3">
    <source>
        <dbReference type="ARBA" id="ARBA00023242"/>
    </source>
</evidence>
<name>A0ABD6EXU3_9BILA</name>
<reference evidence="5 6" key="1">
    <citation type="submission" date="2024-08" db="EMBL/GenBank/DDBJ databases">
        <title>Gnathostoma spinigerum genome.</title>
        <authorList>
            <person name="Gonzalez-Bertolin B."/>
            <person name="Monzon S."/>
            <person name="Zaballos A."/>
            <person name="Jimenez P."/>
            <person name="Dekumyoy P."/>
            <person name="Varona S."/>
            <person name="Cuesta I."/>
            <person name="Sumanam S."/>
            <person name="Adisakwattana P."/>
            <person name="Gasser R.B."/>
            <person name="Hernandez-Gonzalez A."/>
            <person name="Young N.D."/>
            <person name="Perteguer M.J."/>
        </authorList>
    </citation>
    <scope>NUCLEOTIDE SEQUENCE [LARGE SCALE GENOMIC DNA]</scope>
    <source>
        <strain evidence="5">AL3</strain>
        <tissue evidence="5">Liver</tissue>
    </source>
</reference>
<gene>
    <name evidence="5" type="ORF">AB6A40_009683</name>
</gene>
<accession>A0ABD6EXU3</accession>